<dbReference type="InterPro" id="IPR025700">
    <property type="entry name" value="Lys/Orn_oxygenase"/>
</dbReference>
<comment type="cofactor">
    <cofactor evidence="1">
        <name>FAD</name>
        <dbReference type="ChEBI" id="CHEBI:57692"/>
    </cofactor>
</comment>
<keyword evidence="6" id="KW-0521">NADP</keyword>
<protein>
    <submittedName>
        <fullName evidence="8">Lysine N(6)-hydroxylase/L-ornithine N(5)-oxygenase family protein</fullName>
    </submittedName>
</protein>
<evidence type="ECO:0000256" key="1">
    <source>
        <dbReference type="ARBA" id="ARBA00001974"/>
    </source>
</evidence>
<organism evidence="8 9">
    <name type="scientific">Pendulispora rubella</name>
    <dbReference type="NCBI Taxonomy" id="2741070"/>
    <lineage>
        <taxon>Bacteria</taxon>
        <taxon>Pseudomonadati</taxon>
        <taxon>Myxococcota</taxon>
        <taxon>Myxococcia</taxon>
        <taxon>Myxococcales</taxon>
        <taxon>Sorangiineae</taxon>
        <taxon>Pendulisporaceae</taxon>
        <taxon>Pendulispora</taxon>
    </lineage>
</organism>
<dbReference type="SUPFAM" id="SSF51905">
    <property type="entry name" value="FAD/NAD(P)-binding domain"/>
    <property type="match status" value="2"/>
</dbReference>
<reference evidence="8" key="1">
    <citation type="submission" date="2021-12" db="EMBL/GenBank/DDBJ databases">
        <title>Discovery of the Pendulisporaceae a myxobacterial family with distinct sporulation behavior and unique specialized metabolism.</title>
        <authorList>
            <person name="Garcia R."/>
            <person name="Popoff A."/>
            <person name="Bader C.D."/>
            <person name="Loehr J."/>
            <person name="Walesch S."/>
            <person name="Walt C."/>
            <person name="Boldt J."/>
            <person name="Bunk B."/>
            <person name="Haeckl F.J.F.P.J."/>
            <person name="Gunesch A.P."/>
            <person name="Birkelbach J."/>
            <person name="Nuebel U."/>
            <person name="Pietschmann T."/>
            <person name="Bach T."/>
            <person name="Mueller R."/>
        </authorList>
    </citation>
    <scope>NUCLEOTIDE SEQUENCE</scope>
    <source>
        <strain evidence="8">MSr11367</strain>
    </source>
</reference>
<evidence type="ECO:0000256" key="7">
    <source>
        <dbReference type="ARBA" id="ARBA00023002"/>
    </source>
</evidence>
<keyword evidence="4" id="KW-0285">Flavoprotein</keyword>
<dbReference type="PRINTS" id="PR00368">
    <property type="entry name" value="FADPNR"/>
</dbReference>
<comment type="similarity">
    <text evidence="3">Belongs to the lysine N(6)-hydroxylase/L-ornithine N(5)-oxygenase family.</text>
</comment>
<dbReference type="RefSeq" id="WP_394837676.1">
    <property type="nucleotide sequence ID" value="NZ_CP089929.1"/>
</dbReference>
<keyword evidence="7" id="KW-0560">Oxidoreductase</keyword>
<comment type="pathway">
    <text evidence="2">Siderophore biosynthesis.</text>
</comment>
<keyword evidence="5" id="KW-0274">FAD</keyword>
<proteinExistence type="inferred from homology"/>
<name>A0ABZ2LAQ6_9BACT</name>
<dbReference type="PANTHER" id="PTHR42802">
    <property type="entry name" value="MONOOXYGENASE"/>
    <property type="match status" value="1"/>
</dbReference>
<sequence length="452" mass="50552">MSLILEKGDVYDVVGIGLGPANLALAVALEDEAVKRDGVSLRRLFLDAKPSAAWHPGMLLEGSVLQVSVLKDLATLRNPCSPFTFLNYLKNKGRLLEFLNLRDLYPTRVEFNDYLVWVAQQLHDRVSHGCEVLAIDPVRVEGKIKAVRVTYHDAKTGEAAYRLARNVVLATGGVPSVPDGIQLRPGGRTFHSSQTLQKLKSDYPDTNAPYRFVVVGGGQSGAELFHYLMTHYPNADVTATIRGLSYKPIDDSHFSNEIFHPEMVGYVYDLPDSVRRRVLGHCRDVNYGVVSADLIRRIYNTLYQEKVAGRSRARVRGFLELEQLLETDDVVMTRFRDLTTNEVVTMKADGVLMCTGYEWRLEHPLLRELSPFIEREADGSYKVERNYRVATESGFEAGIFLQGFAEATHGVTETVLSLLSVRAGDIVQSILESQSHAEHLNSANYAFGHTRH</sequence>
<dbReference type="EMBL" id="CP089983">
    <property type="protein sequence ID" value="WXB08004.1"/>
    <property type="molecule type" value="Genomic_DNA"/>
</dbReference>
<dbReference type="PANTHER" id="PTHR42802:SF1">
    <property type="entry name" value="L-ORNITHINE N(5)-MONOOXYGENASE"/>
    <property type="match status" value="1"/>
</dbReference>
<evidence type="ECO:0000256" key="2">
    <source>
        <dbReference type="ARBA" id="ARBA00004924"/>
    </source>
</evidence>
<keyword evidence="9" id="KW-1185">Reference proteome</keyword>
<dbReference type="Gene3D" id="3.50.50.60">
    <property type="entry name" value="FAD/NAD(P)-binding domain"/>
    <property type="match status" value="1"/>
</dbReference>
<evidence type="ECO:0000313" key="9">
    <source>
        <dbReference type="Proteomes" id="UP001374803"/>
    </source>
</evidence>
<evidence type="ECO:0000256" key="6">
    <source>
        <dbReference type="ARBA" id="ARBA00022857"/>
    </source>
</evidence>
<evidence type="ECO:0000313" key="8">
    <source>
        <dbReference type="EMBL" id="WXB08004.1"/>
    </source>
</evidence>
<evidence type="ECO:0000256" key="3">
    <source>
        <dbReference type="ARBA" id="ARBA00007588"/>
    </source>
</evidence>
<evidence type="ECO:0000256" key="5">
    <source>
        <dbReference type="ARBA" id="ARBA00022827"/>
    </source>
</evidence>
<dbReference type="Pfam" id="PF13434">
    <property type="entry name" value="Lys_Orn_oxgnase"/>
    <property type="match status" value="1"/>
</dbReference>
<gene>
    <name evidence="8" type="ORF">LVJ94_12275</name>
</gene>
<accession>A0ABZ2LAQ6</accession>
<dbReference type="InterPro" id="IPR036188">
    <property type="entry name" value="FAD/NAD-bd_sf"/>
</dbReference>
<dbReference type="Proteomes" id="UP001374803">
    <property type="component" value="Chromosome"/>
</dbReference>
<evidence type="ECO:0000256" key="4">
    <source>
        <dbReference type="ARBA" id="ARBA00022630"/>
    </source>
</evidence>